<dbReference type="SMART" id="SM00322">
    <property type="entry name" value="KH"/>
    <property type="match status" value="5"/>
</dbReference>
<keyword evidence="6" id="KW-1185">Reference proteome</keyword>
<reference evidence="5 6" key="1">
    <citation type="submission" date="2024-04" db="EMBL/GenBank/DDBJ databases">
        <title>Genome assembly C_amara_ONT_v2.</title>
        <authorList>
            <person name="Yant L."/>
            <person name="Moore C."/>
            <person name="Slenker M."/>
        </authorList>
    </citation>
    <scope>NUCLEOTIDE SEQUENCE [LARGE SCALE GENOMIC DNA]</scope>
    <source>
        <tissue evidence="5">Leaf</tissue>
    </source>
</reference>
<gene>
    <name evidence="5" type="ORF">V5N11_021828</name>
</gene>
<dbReference type="PROSITE" id="PS50084">
    <property type="entry name" value="KH_TYPE_1"/>
    <property type="match status" value="5"/>
</dbReference>
<keyword evidence="1" id="KW-0677">Repeat</keyword>
<dbReference type="InterPro" id="IPR036612">
    <property type="entry name" value="KH_dom_type_1_sf"/>
</dbReference>
<dbReference type="GO" id="GO:0003723">
    <property type="term" value="F:RNA binding"/>
    <property type="evidence" value="ECO:0007669"/>
    <property type="project" value="UniProtKB-UniRule"/>
</dbReference>
<evidence type="ECO:0000313" key="6">
    <source>
        <dbReference type="Proteomes" id="UP001558713"/>
    </source>
</evidence>
<feature type="domain" description="K Homology" evidence="4">
    <location>
        <begin position="474"/>
        <end position="547"/>
    </location>
</feature>
<sequence length="881" mass="96089">MERNSFHYPIEKRSGAVDPSSGLGSSKRVKTHHTQQLGPLVVPVGQAAFRLLCPLSHVGAVIGKSGIVIKQLQQSTGAKIRVEEPPIGSPDRVITIIAPADSKSRLKLGVDNNGDGESGKKEEEVEVSKAQGALIRVFELLAAEADSITVVCRLLTESSHAGAVIGKGGQMVGSIRKQTGCKIAIRTENLPICAETDDEMVEIEGNAISVKKALVSVSRCLQDCQSVNKIRVVGNKPLEKESQASSYRPIETIIQESLPRSSEVNPYDYRPRNDELFHRGTLSRPNDMIPHDSLHHRHIEVDPQGTLRRHIEADRQDALRMHVEADRQDALRRHIDANRQDVLRRHIDANRQDALRRHIDVAPRETLYRPSGVVRGDVFRQHSEVDDSHDSLHRPFEIVQRDTMGMPFESFPGDAFGRPIEKILQETLRRPSADFLAHCNSTLDTHPHSVTKSASISNTATMKPALSEVEVGNQEVVFKILCSTENAGGVIGTGGKVIRTLHSKTGAFINVGNTLADCEERLIAVTAAENPEDQSSPAQKAIMLVFSRLFELATKKLIGNGPRTSITARLVVPTSQIGCLLGKGGVIVSEMRKTTGAAIQILKAEQNPKCVSENDQVVQISGEFPNVREAIFHITSRLRDSFFSNSMKNPVTKSNSTLTTERIDHRQSDNPLSIGSHPSFSHPPTISSSLPRRSEDSFLSGSHSSVLYSRSVGTDPYIRPEDPFSDRLNHSAGYSPNFGRQPIIDRSDVSHHLTEAPSRLWASPPPAAPRGLSDASGGLSSARAGLVLGSGHKSAVVTNTTVEIRVPENAMSFVYGGHGHNLEQLRQISGARVIVHEPSLGTSDRIIVISGTPDQTQAAQNLLHAFILTGETSLSNRYNIN</sequence>
<feature type="domain" description="K Homology" evidence="4">
    <location>
        <begin position="148"/>
        <end position="222"/>
    </location>
</feature>
<dbReference type="CDD" id="cd22459">
    <property type="entry name" value="KH-I_PEPPER_rpt1_like"/>
    <property type="match status" value="2"/>
</dbReference>
<dbReference type="CDD" id="cd22462">
    <property type="entry name" value="KH-I_HEN4_like_rpt5"/>
    <property type="match status" value="1"/>
</dbReference>
<keyword evidence="2" id="KW-0694">RNA-binding</keyword>
<dbReference type="PANTHER" id="PTHR10288">
    <property type="entry name" value="KH DOMAIN CONTAINING RNA BINDING PROTEIN"/>
    <property type="match status" value="1"/>
</dbReference>
<evidence type="ECO:0000259" key="4">
    <source>
        <dbReference type="SMART" id="SM00322"/>
    </source>
</evidence>
<feature type="compositionally biased region" description="Basic and acidic residues" evidence="3">
    <location>
        <begin position="1"/>
        <end position="15"/>
    </location>
</feature>
<feature type="domain" description="K Homology" evidence="4">
    <location>
        <begin position="564"/>
        <end position="639"/>
    </location>
</feature>
<accession>A0ABD1BHB6</accession>
<dbReference type="Gene3D" id="3.30.1370.10">
    <property type="entry name" value="K Homology domain, type 1"/>
    <property type="match status" value="1"/>
</dbReference>
<feature type="domain" description="K Homology" evidence="4">
    <location>
        <begin position="798"/>
        <end position="868"/>
    </location>
</feature>
<comment type="caution">
    <text evidence="5">The sequence shown here is derived from an EMBL/GenBank/DDBJ whole genome shotgun (WGS) entry which is preliminary data.</text>
</comment>
<feature type="region of interest" description="Disordered" evidence="3">
    <location>
        <begin position="755"/>
        <end position="776"/>
    </location>
</feature>
<feature type="compositionally biased region" description="Basic and acidic residues" evidence="3">
    <location>
        <begin position="718"/>
        <end position="729"/>
    </location>
</feature>
<dbReference type="Pfam" id="PF00013">
    <property type="entry name" value="KH_1"/>
    <property type="match status" value="5"/>
</dbReference>
<evidence type="ECO:0000313" key="5">
    <source>
        <dbReference type="EMBL" id="KAL1215400.1"/>
    </source>
</evidence>
<evidence type="ECO:0000256" key="3">
    <source>
        <dbReference type="SAM" id="MobiDB-lite"/>
    </source>
</evidence>
<organism evidence="5 6">
    <name type="scientific">Cardamine amara subsp. amara</name>
    <dbReference type="NCBI Taxonomy" id="228776"/>
    <lineage>
        <taxon>Eukaryota</taxon>
        <taxon>Viridiplantae</taxon>
        <taxon>Streptophyta</taxon>
        <taxon>Embryophyta</taxon>
        <taxon>Tracheophyta</taxon>
        <taxon>Spermatophyta</taxon>
        <taxon>Magnoliopsida</taxon>
        <taxon>eudicotyledons</taxon>
        <taxon>Gunneridae</taxon>
        <taxon>Pentapetalae</taxon>
        <taxon>rosids</taxon>
        <taxon>malvids</taxon>
        <taxon>Brassicales</taxon>
        <taxon>Brassicaceae</taxon>
        <taxon>Cardamineae</taxon>
        <taxon>Cardamine</taxon>
    </lineage>
</organism>
<protein>
    <submittedName>
        <fullName evidence="5">KH domain-containing protein HEN4</fullName>
    </submittedName>
</protein>
<feature type="region of interest" description="Disordered" evidence="3">
    <location>
        <begin position="717"/>
        <end position="743"/>
    </location>
</feature>
<dbReference type="InterPro" id="IPR004088">
    <property type="entry name" value="KH_dom_type_1"/>
</dbReference>
<dbReference type="EMBL" id="JBANAX010000285">
    <property type="protein sequence ID" value="KAL1215400.1"/>
    <property type="molecule type" value="Genomic_DNA"/>
</dbReference>
<proteinExistence type="predicted"/>
<name>A0ABD1BHB6_CARAN</name>
<feature type="compositionally biased region" description="Polar residues" evidence="3">
    <location>
        <begin position="669"/>
        <end position="700"/>
    </location>
</feature>
<evidence type="ECO:0000256" key="2">
    <source>
        <dbReference type="PROSITE-ProRule" id="PRU00117"/>
    </source>
</evidence>
<dbReference type="SUPFAM" id="SSF54791">
    <property type="entry name" value="Eukaryotic type KH-domain (KH-domain type I)"/>
    <property type="match status" value="5"/>
</dbReference>
<dbReference type="CDD" id="cd22460">
    <property type="entry name" value="KH-I_PEPPER_rpt2_like"/>
    <property type="match status" value="2"/>
</dbReference>
<feature type="region of interest" description="Disordered" evidence="3">
    <location>
        <begin position="667"/>
        <end position="700"/>
    </location>
</feature>
<dbReference type="Proteomes" id="UP001558713">
    <property type="component" value="Unassembled WGS sequence"/>
</dbReference>
<evidence type="ECO:0000256" key="1">
    <source>
        <dbReference type="ARBA" id="ARBA00022737"/>
    </source>
</evidence>
<dbReference type="Gene3D" id="3.30.310.210">
    <property type="match status" value="2"/>
</dbReference>
<dbReference type="AlphaFoldDB" id="A0ABD1BHB6"/>
<feature type="region of interest" description="Disordered" evidence="3">
    <location>
        <begin position="1"/>
        <end position="31"/>
    </location>
</feature>
<feature type="domain" description="K Homology" evidence="4">
    <location>
        <begin position="45"/>
        <end position="115"/>
    </location>
</feature>
<dbReference type="InterPro" id="IPR004087">
    <property type="entry name" value="KH_dom"/>
</dbReference>